<name>A0ABP8G7J1_9BACT</name>
<evidence type="ECO:0000313" key="2">
    <source>
        <dbReference type="EMBL" id="GAA4319010.1"/>
    </source>
</evidence>
<gene>
    <name evidence="2" type="ORF">GCM10023143_32160</name>
</gene>
<comment type="caution">
    <text evidence="2">The sequence shown here is derived from an EMBL/GenBank/DDBJ whole genome shotgun (WGS) entry which is preliminary data.</text>
</comment>
<feature type="signal peptide" evidence="1">
    <location>
        <begin position="1"/>
        <end position="22"/>
    </location>
</feature>
<protein>
    <recommendedName>
        <fullName evidence="4">ZU5 domain-containing protein</fullName>
    </recommendedName>
</protein>
<sequence>MKRFIHLSFFFLLLAAVCVQCSKDNDEHPSVPPSDTGGAALSYNRQDTAITLQDGRITLNIPAGAMMSGTRVELSTSDARFADSAALLHQFRLLPEGTRFRKPVWLTFHYDSAWLKGNAPWNIGVAFRYDKDGKWYAPINGVVDTVKHTLAVPITHFSHWSVYTCFHLTLRYQGQHSTDNARTVHMPTEAVASLTCIMRAPPSTIKKDNADDGDIALLAPLVADPVTAADNVDLSGCADCNLLAPLVPPPATPEEEQQHALKPDFWFVNGVANGNTQTGTITGSQSFSYHAPSKVPGQNPVAITAGIQTLKHGRIYLVQDVSIMGSKWRLNIKTTGTATSSEGIQIVTSFNNNVFFHLDAGQKVIYDRETHDVYKIDYLHVPDGTFSMVTTAYRNITITGGSYNPETNELTCILKSALVDGTWTATACDESGCQTNTVDHPLVSVEPPSEQPLSLQAQSSFSRVYDTTFTADGGRFRYQKVFTLTSLP</sequence>
<keyword evidence="3" id="KW-1185">Reference proteome</keyword>
<accession>A0ABP8G7J1</accession>
<proteinExistence type="predicted"/>
<dbReference type="Proteomes" id="UP001501207">
    <property type="component" value="Unassembled WGS sequence"/>
</dbReference>
<dbReference type="RefSeq" id="WP_344981266.1">
    <property type="nucleotide sequence ID" value="NZ_BAABFN010000022.1"/>
</dbReference>
<evidence type="ECO:0000313" key="3">
    <source>
        <dbReference type="Proteomes" id="UP001501207"/>
    </source>
</evidence>
<dbReference type="EMBL" id="BAABFN010000022">
    <property type="protein sequence ID" value="GAA4319010.1"/>
    <property type="molecule type" value="Genomic_DNA"/>
</dbReference>
<reference evidence="3" key="1">
    <citation type="journal article" date="2019" name="Int. J. Syst. Evol. Microbiol.">
        <title>The Global Catalogue of Microorganisms (GCM) 10K type strain sequencing project: providing services to taxonomists for standard genome sequencing and annotation.</title>
        <authorList>
            <consortium name="The Broad Institute Genomics Platform"/>
            <consortium name="The Broad Institute Genome Sequencing Center for Infectious Disease"/>
            <person name="Wu L."/>
            <person name="Ma J."/>
        </authorList>
    </citation>
    <scope>NUCLEOTIDE SEQUENCE [LARGE SCALE GENOMIC DNA]</scope>
    <source>
        <strain evidence="3">JCM 17664</strain>
    </source>
</reference>
<organism evidence="2 3">
    <name type="scientific">Compostibacter hankyongensis</name>
    <dbReference type="NCBI Taxonomy" id="1007089"/>
    <lineage>
        <taxon>Bacteria</taxon>
        <taxon>Pseudomonadati</taxon>
        <taxon>Bacteroidota</taxon>
        <taxon>Chitinophagia</taxon>
        <taxon>Chitinophagales</taxon>
        <taxon>Chitinophagaceae</taxon>
        <taxon>Compostibacter</taxon>
    </lineage>
</organism>
<feature type="chain" id="PRO_5046730034" description="ZU5 domain-containing protein" evidence="1">
    <location>
        <begin position="23"/>
        <end position="488"/>
    </location>
</feature>
<keyword evidence="1" id="KW-0732">Signal</keyword>
<evidence type="ECO:0008006" key="4">
    <source>
        <dbReference type="Google" id="ProtNLM"/>
    </source>
</evidence>
<evidence type="ECO:0000256" key="1">
    <source>
        <dbReference type="SAM" id="SignalP"/>
    </source>
</evidence>